<evidence type="ECO:0000313" key="1">
    <source>
        <dbReference type="EMBL" id="MBC3797151.1"/>
    </source>
</evidence>
<name>A0ABR6WLM2_9FIRM</name>
<proteinExistence type="predicted"/>
<evidence type="ECO:0000313" key="2">
    <source>
        <dbReference type="Proteomes" id="UP000653358"/>
    </source>
</evidence>
<keyword evidence="2" id="KW-1185">Reference proteome</keyword>
<dbReference type="RefSeq" id="WP_186843733.1">
    <property type="nucleotide sequence ID" value="NZ_WJBB01000009.1"/>
</dbReference>
<sequence length="174" mass="20363">MGLFSKINKMVAEEKQAKQALKEIEKRSIATSLAFDKIMEPINEYNKKGDQQLERLKKETQFSKETGDVQKLIEVYEDVLLNEGLCFNGKGYYINLAELYYKTGQLDKAWGYLNKIGVEHPELISKIRDFQSKVLRKEKKYQDALLFQIISLYCQRGFHCPLELILKKHLYKMG</sequence>
<reference evidence="1 2" key="1">
    <citation type="journal article" date="2020" name="mSystems">
        <title>Defining Genomic and Predicted Metabolic Features of the Acetobacterium Genus.</title>
        <authorList>
            <person name="Ross D.E."/>
            <person name="Marshall C.W."/>
            <person name="Gulliver D."/>
            <person name="May H.D."/>
            <person name="Norman R.S."/>
        </authorList>
    </citation>
    <scope>NUCLEOTIDE SEQUENCE [LARGE SCALE GENOMIC DNA]</scope>
    <source>
        <strain evidence="1 2">DSM 9173</strain>
    </source>
</reference>
<comment type="caution">
    <text evidence="1">The sequence shown here is derived from an EMBL/GenBank/DDBJ whole genome shotgun (WGS) entry which is preliminary data.</text>
</comment>
<organism evidence="1 2">
    <name type="scientific">Acetobacterium tundrae</name>
    <dbReference type="NCBI Taxonomy" id="132932"/>
    <lineage>
        <taxon>Bacteria</taxon>
        <taxon>Bacillati</taxon>
        <taxon>Bacillota</taxon>
        <taxon>Clostridia</taxon>
        <taxon>Eubacteriales</taxon>
        <taxon>Eubacteriaceae</taxon>
        <taxon>Acetobacterium</taxon>
    </lineage>
</organism>
<dbReference type="Proteomes" id="UP000653358">
    <property type="component" value="Unassembled WGS sequence"/>
</dbReference>
<protein>
    <recommendedName>
        <fullName evidence="3">Tetratricopeptide repeat protein</fullName>
    </recommendedName>
</protein>
<gene>
    <name evidence="1" type="ORF">GH807_08830</name>
</gene>
<evidence type="ECO:0008006" key="3">
    <source>
        <dbReference type="Google" id="ProtNLM"/>
    </source>
</evidence>
<dbReference type="SUPFAM" id="SSF48452">
    <property type="entry name" value="TPR-like"/>
    <property type="match status" value="1"/>
</dbReference>
<dbReference type="Gene3D" id="1.25.40.10">
    <property type="entry name" value="Tetratricopeptide repeat domain"/>
    <property type="match status" value="1"/>
</dbReference>
<dbReference type="EMBL" id="WJBB01000009">
    <property type="protein sequence ID" value="MBC3797151.1"/>
    <property type="molecule type" value="Genomic_DNA"/>
</dbReference>
<accession>A0ABR6WLM2</accession>
<dbReference type="InterPro" id="IPR011990">
    <property type="entry name" value="TPR-like_helical_dom_sf"/>
</dbReference>